<dbReference type="WBParaSite" id="jg20417">
    <property type="protein sequence ID" value="jg20417"/>
    <property type="gene ID" value="jg20417"/>
</dbReference>
<dbReference type="InterPro" id="IPR036085">
    <property type="entry name" value="PAZ_dom_sf"/>
</dbReference>
<dbReference type="SUPFAM" id="SSF101690">
    <property type="entry name" value="PAZ domain"/>
    <property type="match status" value="1"/>
</dbReference>
<evidence type="ECO:0000313" key="1">
    <source>
        <dbReference type="Proteomes" id="UP000887574"/>
    </source>
</evidence>
<keyword evidence="1" id="KW-1185">Reference proteome</keyword>
<accession>A0A915DIK5</accession>
<dbReference type="Proteomes" id="UP000887574">
    <property type="component" value="Unplaced"/>
</dbReference>
<dbReference type="Gene3D" id="3.40.50.2300">
    <property type="match status" value="1"/>
</dbReference>
<evidence type="ECO:0000313" key="2">
    <source>
        <dbReference type="WBParaSite" id="jg20417"/>
    </source>
</evidence>
<protein>
    <submittedName>
        <fullName evidence="2">Uncharacterized protein</fullName>
    </submittedName>
</protein>
<dbReference type="PANTHER" id="PTHR22891">
    <property type="entry name" value="EUKARYOTIC TRANSLATION INITIATION FACTOR 2C"/>
    <property type="match status" value="1"/>
</dbReference>
<sequence>MEIGQLPSFTNEQTGCEVTIPQYYNTIKFNEYNVRVSHLNFPGVIGSFASRKIDEQPEIFPMECLEIVKDQKLNLEKTKMIPNLQTKLHKVNVIEPAERRKQIKMHANQIGLFTQSNKILQAFGIHVEESSDDVPLAFQQSPTLDYGDQNTIKAEGNASWKATNSKFIKSALIAKWTVLFPENESMDVKSFVTKYRQVAEQKGITFEADVIPSKFSGDLNFVEAFKYFEANSIQFVLLIDSLASETHDTLKYCEARWK</sequence>
<dbReference type="AlphaFoldDB" id="A0A915DIK5"/>
<reference evidence="2" key="1">
    <citation type="submission" date="2022-11" db="UniProtKB">
        <authorList>
            <consortium name="WormBaseParasite"/>
        </authorList>
    </citation>
    <scope>IDENTIFICATION</scope>
</reference>
<organism evidence="1 2">
    <name type="scientific">Ditylenchus dipsaci</name>
    <dbReference type="NCBI Taxonomy" id="166011"/>
    <lineage>
        <taxon>Eukaryota</taxon>
        <taxon>Metazoa</taxon>
        <taxon>Ecdysozoa</taxon>
        <taxon>Nematoda</taxon>
        <taxon>Chromadorea</taxon>
        <taxon>Rhabditida</taxon>
        <taxon>Tylenchina</taxon>
        <taxon>Tylenchomorpha</taxon>
        <taxon>Sphaerularioidea</taxon>
        <taxon>Anguinidae</taxon>
        <taxon>Anguininae</taxon>
        <taxon>Ditylenchus</taxon>
    </lineage>
</organism>
<proteinExistence type="predicted"/>
<name>A0A915DIK5_9BILA</name>